<evidence type="ECO:0000313" key="7">
    <source>
        <dbReference type="Proteomes" id="UP000280507"/>
    </source>
</evidence>
<dbReference type="PROSITE" id="PS50931">
    <property type="entry name" value="HTH_LYSR"/>
    <property type="match status" value="1"/>
</dbReference>
<dbReference type="Gene3D" id="1.10.10.10">
    <property type="entry name" value="Winged helix-like DNA-binding domain superfamily/Winged helix DNA-binding domain"/>
    <property type="match status" value="1"/>
</dbReference>
<dbReference type="AlphaFoldDB" id="A0A3M8PTF3"/>
<dbReference type="SUPFAM" id="SSF53850">
    <property type="entry name" value="Periplasmic binding protein-like II"/>
    <property type="match status" value="1"/>
</dbReference>
<keyword evidence="7" id="KW-1185">Reference proteome</keyword>
<dbReference type="InterPro" id="IPR036390">
    <property type="entry name" value="WH_DNA-bd_sf"/>
</dbReference>
<dbReference type="EMBL" id="RIZG01000017">
    <property type="protein sequence ID" value="RNF47168.1"/>
    <property type="molecule type" value="Genomic_DNA"/>
</dbReference>
<dbReference type="GO" id="GO:0005829">
    <property type="term" value="C:cytosol"/>
    <property type="evidence" value="ECO:0007669"/>
    <property type="project" value="TreeGrafter"/>
</dbReference>
<dbReference type="OrthoDB" id="8524600at2"/>
<reference evidence="6 7" key="1">
    <citation type="journal article" date="2012" name="Int. J. Syst. Evol. Microbiol.">
        <title>Marinomonas hwangdonensis sp. nov., isolated from seawater.</title>
        <authorList>
            <person name="Jung Y.T."/>
            <person name="Oh T.K."/>
            <person name="Yoon J.H."/>
        </authorList>
    </citation>
    <scope>NUCLEOTIDE SEQUENCE [LARGE SCALE GENOMIC DNA]</scope>
    <source>
        <strain evidence="6 7">HDW-15</strain>
    </source>
</reference>
<dbReference type="SUPFAM" id="SSF46785">
    <property type="entry name" value="Winged helix' DNA-binding domain"/>
    <property type="match status" value="1"/>
</dbReference>
<dbReference type="GO" id="GO:0003677">
    <property type="term" value="F:DNA binding"/>
    <property type="evidence" value="ECO:0007669"/>
    <property type="project" value="UniProtKB-KW"/>
</dbReference>
<dbReference type="InterPro" id="IPR005119">
    <property type="entry name" value="LysR_subst-bd"/>
</dbReference>
<dbReference type="PANTHER" id="PTHR30419">
    <property type="entry name" value="HTH-TYPE TRANSCRIPTIONAL REGULATOR YBHD"/>
    <property type="match status" value="1"/>
</dbReference>
<dbReference type="Pfam" id="PF03466">
    <property type="entry name" value="LysR_substrate"/>
    <property type="match status" value="1"/>
</dbReference>
<evidence type="ECO:0000259" key="5">
    <source>
        <dbReference type="PROSITE" id="PS50931"/>
    </source>
</evidence>
<dbReference type="InterPro" id="IPR050950">
    <property type="entry name" value="HTH-type_LysR_regulators"/>
</dbReference>
<sequence length="297" mass="32792">MKHQQIKGLVQIADNGSIRAAARNMGISQSALTRTMRELEIDLGAELFQRSYRGVSFTLAGEALLRRSRLVLETLESARDEIKQIAGGRGGRVRVGLTPVTMVTFFPSIYRQFTQVLPDASLSLKEGLLTGIIPDLLEGRLDFGVAIASSTQLPSELSFTPMVAIRSCVAGREAHPMAHSHDWPTLLQQRWVLNLSQGSSSNLFLTWLTQQNLPRPAQIVECSSPFLMLEMMRRTDLIGYGPARLFDDPLCGNAVQTFDISPQPGDVTVGIIRLRGTPLTPTAQVLETLFRRELAHL</sequence>
<evidence type="ECO:0000256" key="4">
    <source>
        <dbReference type="ARBA" id="ARBA00023163"/>
    </source>
</evidence>
<keyword evidence="3" id="KW-0238">DNA-binding</keyword>
<dbReference type="InterPro" id="IPR036388">
    <property type="entry name" value="WH-like_DNA-bd_sf"/>
</dbReference>
<name>A0A3M8PTF3_9GAMM</name>
<keyword evidence="4" id="KW-0804">Transcription</keyword>
<dbReference type="RefSeq" id="WP_123096875.1">
    <property type="nucleotide sequence ID" value="NZ_RIZG01000017.1"/>
</dbReference>
<dbReference type="Proteomes" id="UP000280507">
    <property type="component" value="Unassembled WGS sequence"/>
</dbReference>
<evidence type="ECO:0000256" key="1">
    <source>
        <dbReference type="ARBA" id="ARBA00009437"/>
    </source>
</evidence>
<dbReference type="GO" id="GO:0003700">
    <property type="term" value="F:DNA-binding transcription factor activity"/>
    <property type="evidence" value="ECO:0007669"/>
    <property type="project" value="InterPro"/>
</dbReference>
<protein>
    <submittedName>
        <fullName evidence="6">LysR family transcriptional regulator</fullName>
    </submittedName>
</protein>
<evidence type="ECO:0000256" key="3">
    <source>
        <dbReference type="ARBA" id="ARBA00023125"/>
    </source>
</evidence>
<feature type="domain" description="HTH lysR-type" evidence="5">
    <location>
        <begin position="1"/>
        <end position="58"/>
    </location>
</feature>
<dbReference type="Gene3D" id="3.40.190.10">
    <property type="entry name" value="Periplasmic binding protein-like II"/>
    <property type="match status" value="2"/>
</dbReference>
<evidence type="ECO:0000313" key="6">
    <source>
        <dbReference type="EMBL" id="RNF47168.1"/>
    </source>
</evidence>
<proteinExistence type="inferred from homology"/>
<organism evidence="6 7">
    <name type="scientific">Marinomonas hwangdonensis</name>
    <dbReference type="NCBI Taxonomy" id="1053647"/>
    <lineage>
        <taxon>Bacteria</taxon>
        <taxon>Pseudomonadati</taxon>
        <taxon>Pseudomonadota</taxon>
        <taxon>Gammaproteobacteria</taxon>
        <taxon>Oceanospirillales</taxon>
        <taxon>Oceanospirillaceae</taxon>
        <taxon>Marinomonas</taxon>
    </lineage>
</organism>
<comment type="caution">
    <text evidence="6">The sequence shown here is derived from an EMBL/GenBank/DDBJ whole genome shotgun (WGS) entry which is preliminary data.</text>
</comment>
<accession>A0A3M8PTF3</accession>
<evidence type="ECO:0000256" key="2">
    <source>
        <dbReference type="ARBA" id="ARBA00023015"/>
    </source>
</evidence>
<gene>
    <name evidence="6" type="ORF">EBI00_15685</name>
</gene>
<keyword evidence="2" id="KW-0805">Transcription regulation</keyword>
<dbReference type="FunFam" id="1.10.10.10:FF:000001">
    <property type="entry name" value="LysR family transcriptional regulator"/>
    <property type="match status" value="1"/>
</dbReference>
<dbReference type="PANTHER" id="PTHR30419:SF30">
    <property type="entry name" value="LYSR FAMILY TRANSCRIPTIONAL REGULATOR"/>
    <property type="match status" value="1"/>
</dbReference>
<dbReference type="PRINTS" id="PR00039">
    <property type="entry name" value="HTHLYSR"/>
</dbReference>
<dbReference type="Pfam" id="PF00126">
    <property type="entry name" value="HTH_1"/>
    <property type="match status" value="1"/>
</dbReference>
<comment type="similarity">
    <text evidence="1">Belongs to the LysR transcriptional regulatory family.</text>
</comment>
<dbReference type="InterPro" id="IPR000847">
    <property type="entry name" value="LysR_HTH_N"/>
</dbReference>